<organism evidence="3 4">
    <name type="scientific">Kyrpidia spormannii</name>
    <dbReference type="NCBI Taxonomy" id="2055160"/>
    <lineage>
        <taxon>Bacteria</taxon>
        <taxon>Bacillati</taxon>
        <taxon>Bacillota</taxon>
        <taxon>Bacilli</taxon>
        <taxon>Bacillales</taxon>
        <taxon>Alicyclobacillaceae</taxon>
        <taxon>Kyrpidia</taxon>
    </lineage>
</organism>
<keyword evidence="4" id="KW-1185">Reference proteome</keyword>
<dbReference type="OrthoDB" id="9804028at2"/>
<dbReference type="PANTHER" id="PTHR35848">
    <property type="entry name" value="OXALATE-BINDING PROTEIN"/>
    <property type="match status" value="1"/>
</dbReference>
<accession>A0A2K8N3H8</accession>
<dbReference type="PANTHER" id="PTHR35848:SF6">
    <property type="entry name" value="CUPIN TYPE-2 DOMAIN-CONTAINING PROTEIN"/>
    <property type="match status" value="1"/>
</dbReference>
<dbReference type="EMBL" id="CP024955">
    <property type="protein sequence ID" value="ATY83775.1"/>
    <property type="molecule type" value="Genomic_DNA"/>
</dbReference>
<dbReference type="KEGG" id="kyr:CVV65_01250"/>
<evidence type="ECO:0000313" key="4">
    <source>
        <dbReference type="Proteomes" id="UP000231932"/>
    </source>
</evidence>
<dbReference type="InterPro" id="IPR013096">
    <property type="entry name" value="Cupin_2"/>
</dbReference>
<dbReference type="Pfam" id="PF07883">
    <property type="entry name" value="Cupin_2"/>
    <property type="match status" value="1"/>
</dbReference>
<dbReference type="InterPro" id="IPR011051">
    <property type="entry name" value="RmlC_Cupin_sf"/>
</dbReference>
<protein>
    <submittedName>
        <fullName evidence="3">Cupin</fullName>
    </submittedName>
</protein>
<proteinExistence type="predicted"/>
<dbReference type="Gene3D" id="2.60.120.10">
    <property type="entry name" value="Jelly Rolls"/>
    <property type="match status" value="1"/>
</dbReference>
<gene>
    <name evidence="3" type="ORF">CVV65_01250</name>
</gene>
<keyword evidence="1" id="KW-0479">Metal-binding</keyword>
<dbReference type="GO" id="GO:0046872">
    <property type="term" value="F:metal ion binding"/>
    <property type="evidence" value="ECO:0007669"/>
    <property type="project" value="UniProtKB-KW"/>
</dbReference>
<dbReference type="InterPro" id="IPR014710">
    <property type="entry name" value="RmlC-like_jellyroll"/>
</dbReference>
<evidence type="ECO:0000256" key="1">
    <source>
        <dbReference type="ARBA" id="ARBA00022723"/>
    </source>
</evidence>
<sequence>MNVGEVLGVAAEGKNYSVVHAGEFSALDQVKTKSPGKVFLKRALGLTGMEVSLNKIGPGQSAPFAHQHKNNEELYICIKGSGQFQVDGDVIDLREGTVVRVAPGGTRAWRNNSNEDLYMIVIQAPQGSLETWTGSDGIIVEGGVSWPEG</sequence>
<evidence type="ECO:0000259" key="2">
    <source>
        <dbReference type="Pfam" id="PF07883"/>
    </source>
</evidence>
<dbReference type="CDD" id="cd06985">
    <property type="entry name" value="cupin_BF4112"/>
    <property type="match status" value="1"/>
</dbReference>
<dbReference type="Proteomes" id="UP000231932">
    <property type="component" value="Chromosome"/>
</dbReference>
<dbReference type="SUPFAM" id="SSF51182">
    <property type="entry name" value="RmlC-like cupins"/>
    <property type="match status" value="1"/>
</dbReference>
<name>A0A2K8N3H8_9BACL</name>
<evidence type="ECO:0000313" key="3">
    <source>
        <dbReference type="EMBL" id="ATY83775.1"/>
    </source>
</evidence>
<dbReference type="AlphaFoldDB" id="A0A2K8N3H8"/>
<dbReference type="InterPro" id="IPR051610">
    <property type="entry name" value="GPI/OXD"/>
</dbReference>
<feature type="domain" description="Cupin type-2" evidence="2">
    <location>
        <begin position="55"/>
        <end position="122"/>
    </location>
</feature>
<reference evidence="4" key="1">
    <citation type="submission" date="2017-11" db="EMBL/GenBank/DDBJ databases">
        <title>Complete Genome Sequence of Kyrpidia sp. Strain EA-1, a thermophilic, hydrogen-oxidizing Bacterium, isolated from the Azores.</title>
        <authorList>
            <person name="Reiner J.E."/>
            <person name="Lapp C.J."/>
            <person name="Bunk B."/>
            <person name="Gescher J."/>
        </authorList>
    </citation>
    <scope>NUCLEOTIDE SEQUENCE [LARGE SCALE GENOMIC DNA]</scope>
    <source>
        <strain evidence="4">EA-1</strain>
    </source>
</reference>